<dbReference type="VEuPathDB" id="MicrosporidiaDB:NBO_76g0019"/>
<accession>R0M623</accession>
<dbReference type="GO" id="GO:0008278">
    <property type="term" value="C:cohesin complex"/>
    <property type="evidence" value="ECO:0007669"/>
    <property type="project" value="InterPro"/>
</dbReference>
<sequence>MYFPLNSVMFYAANLLSMKSNTELSIVYFVSTTKKKLNKQTLNNLNIQKILKSLLNPPQPFALRLYSYLVVGVVRIYLYKLKAYENEVQNLLNLLSYKRKKVNNKVGKDKKNLNKVNEDYEILLDDSSDHALDNITHQDYIHSGSILDPVHEDLIDIKPPKRFKKM</sequence>
<feature type="domain" description="Rad21/Rec8-like protein N-terminal" evidence="3">
    <location>
        <begin position="9"/>
        <end position="112"/>
    </location>
</feature>
<dbReference type="PANTHER" id="PTHR12585:SF69">
    <property type="entry name" value="FI11703P"/>
    <property type="match status" value="1"/>
</dbReference>
<dbReference type="STRING" id="578461.R0M623"/>
<reference evidence="4 5" key="1">
    <citation type="journal article" date="2013" name="BMC Genomics">
        <title>Comparative genomics of parasitic silkworm microsporidia reveal an association between genome expansion and host adaptation.</title>
        <authorList>
            <person name="Pan G."/>
            <person name="Xu J."/>
            <person name="Li T."/>
            <person name="Xia Q."/>
            <person name="Liu S.L."/>
            <person name="Zhang G."/>
            <person name="Li S."/>
            <person name="Li C."/>
            <person name="Liu H."/>
            <person name="Yang L."/>
            <person name="Liu T."/>
            <person name="Zhang X."/>
            <person name="Wu Z."/>
            <person name="Fan W."/>
            <person name="Dang X."/>
            <person name="Xiang H."/>
            <person name="Tao M."/>
            <person name="Li Y."/>
            <person name="Hu J."/>
            <person name="Li Z."/>
            <person name="Lin L."/>
            <person name="Luo J."/>
            <person name="Geng L."/>
            <person name="Wang L."/>
            <person name="Long M."/>
            <person name="Wan Y."/>
            <person name="He N."/>
            <person name="Zhang Z."/>
            <person name="Lu C."/>
            <person name="Keeling P.J."/>
            <person name="Wang J."/>
            <person name="Xiang Z."/>
            <person name="Zhou Z."/>
        </authorList>
    </citation>
    <scope>NUCLEOTIDE SEQUENCE [LARGE SCALE GENOMIC DNA]</scope>
    <source>
        <strain evidence="5">CQ1 / CVCC 102059</strain>
    </source>
</reference>
<name>R0M623_NOSB1</name>
<dbReference type="GO" id="GO:0007062">
    <property type="term" value="P:sister chromatid cohesion"/>
    <property type="evidence" value="ECO:0007669"/>
    <property type="project" value="InterPro"/>
</dbReference>
<dbReference type="GO" id="GO:0003682">
    <property type="term" value="F:chromatin binding"/>
    <property type="evidence" value="ECO:0007669"/>
    <property type="project" value="TreeGrafter"/>
</dbReference>
<protein>
    <submittedName>
        <fullName evidence="4">Sister chromatid cohesion 1 protein 3</fullName>
    </submittedName>
</protein>
<dbReference type="GO" id="GO:0005634">
    <property type="term" value="C:nucleus"/>
    <property type="evidence" value="ECO:0007669"/>
    <property type="project" value="UniProtKB-SubCell"/>
</dbReference>
<dbReference type="InterPro" id="IPR006910">
    <property type="entry name" value="Rad21_Rec8_N"/>
</dbReference>
<keyword evidence="5" id="KW-1185">Reference proteome</keyword>
<dbReference type="InterPro" id="IPR039781">
    <property type="entry name" value="Rad21/Rec8-like"/>
</dbReference>
<proteinExistence type="predicted"/>
<dbReference type="Pfam" id="PF04825">
    <property type="entry name" value="Rad21_Rec8_N"/>
    <property type="match status" value="1"/>
</dbReference>
<evidence type="ECO:0000256" key="2">
    <source>
        <dbReference type="ARBA" id="ARBA00023242"/>
    </source>
</evidence>
<dbReference type="Proteomes" id="UP000016927">
    <property type="component" value="Unassembled WGS sequence"/>
</dbReference>
<evidence type="ECO:0000259" key="3">
    <source>
        <dbReference type="Pfam" id="PF04825"/>
    </source>
</evidence>
<dbReference type="EMBL" id="KB908984">
    <property type="protein sequence ID" value="EOB13414.1"/>
    <property type="molecule type" value="Genomic_DNA"/>
</dbReference>
<gene>
    <name evidence="4" type="primary">SCC13</name>
    <name evidence="4" type="ORF">NBO_76g0019</name>
</gene>
<organism evidence="4 5">
    <name type="scientific">Nosema bombycis (strain CQ1 / CVCC 102059)</name>
    <name type="common">Microsporidian parasite</name>
    <name type="synonym">Pebrine of silkworm</name>
    <dbReference type="NCBI Taxonomy" id="578461"/>
    <lineage>
        <taxon>Eukaryota</taxon>
        <taxon>Fungi</taxon>
        <taxon>Fungi incertae sedis</taxon>
        <taxon>Microsporidia</taxon>
        <taxon>Nosematidae</taxon>
        <taxon>Nosema</taxon>
    </lineage>
</organism>
<dbReference type="OrthoDB" id="10071381at2759"/>
<dbReference type="PANTHER" id="PTHR12585">
    <property type="entry name" value="SCC1 / RAD21 FAMILY MEMBER"/>
    <property type="match status" value="1"/>
</dbReference>
<dbReference type="HOGENOM" id="CLU_1603228_0_0_1"/>
<evidence type="ECO:0000313" key="5">
    <source>
        <dbReference type="Proteomes" id="UP000016927"/>
    </source>
</evidence>
<keyword evidence="2" id="KW-0539">Nucleus</keyword>
<evidence type="ECO:0000313" key="4">
    <source>
        <dbReference type="EMBL" id="EOB13414.1"/>
    </source>
</evidence>
<dbReference type="AlphaFoldDB" id="R0M623"/>
<dbReference type="GO" id="GO:1990414">
    <property type="term" value="P:replication-born double-strand break repair via sister chromatid exchange"/>
    <property type="evidence" value="ECO:0007669"/>
    <property type="project" value="TreeGrafter"/>
</dbReference>
<evidence type="ECO:0000256" key="1">
    <source>
        <dbReference type="ARBA" id="ARBA00004123"/>
    </source>
</evidence>
<comment type="subcellular location">
    <subcellularLocation>
        <location evidence="1">Nucleus</location>
    </subcellularLocation>
</comment>